<feature type="repeat" description="ANK" evidence="3">
    <location>
        <begin position="988"/>
        <end position="1020"/>
    </location>
</feature>
<evidence type="ECO:0000313" key="5">
    <source>
        <dbReference type="EMBL" id="KAJ5157785.1"/>
    </source>
</evidence>
<proteinExistence type="predicted"/>
<dbReference type="RefSeq" id="XP_056540774.1">
    <property type="nucleotide sequence ID" value="XM_056691009.1"/>
</dbReference>
<reference evidence="5" key="1">
    <citation type="submission" date="2022-11" db="EMBL/GenBank/DDBJ databases">
        <authorList>
            <person name="Petersen C."/>
        </authorList>
    </citation>
    <scope>NUCLEOTIDE SEQUENCE</scope>
    <source>
        <strain evidence="5">IBT 26290</strain>
    </source>
</reference>
<dbReference type="GeneID" id="81430185"/>
<dbReference type="InterPro" id="IPR002110">
    <property type="entry name" value="Ankyrin_rpt"/>
</dbReference>
<dbReference type="Pfam" id="PF14420">
    <property type="entry name" value="Clr5"/>
    <property type="match status" value="1"/>
</dbReference>
<accession>A0A9W9HX47</accession>
<feature type="repeat" description="ANK" evidence="3">
    <location>
        <begin position="518"/>
        <end position="545"/>
    </location>
</feature>
<evidence type="ECO:0000256" key="3">
    <source>
        <dbReference type="PROSITE-ProRule" id="PRU00023"/>
    </source>
</evidence>
<evidence type="ECO:0000256" key="1">
    <source>
        <dbReference type="ARBA" id="ARBA00022737"/>
    </source>
</evidence>
<sequence length="1082" mass="119908">MDWEAQKAEIERLYLTEGRTLNDVMHIMEASHGFYRGKGQYTSKLKQWGFKKYKAGPEKWKYIKKKIEERRQQKKESAVYIDRILQEPKKVKYEIGRQAFQSTFERFCSAPSPKTPEGVLVCTPRESTLQTRWPSDLPWFRFSRAMFSPTYDDDIHVTLSTMFSSLSAVEHLDVDLRMLLSVIPFLTEHGPDNEAKSNRDEVSGLHLIMPEEYEGQNLHTCDQILYRTTRMELPETLRVFMFLLSNNFPLGKYGAEFFPSWDVEQEHRLAMVLLNAPGLAAVDNLRHLLFVGGPTAEAIFERIFQSALRLHDLRALRMMLEAGINPNTTIRSGTTGKASPLEFAAVVLTGRLGLEMSQLLLSFKADINNHFMMPAIDIAIRMGKKDLAQFLISQGAKVGLSSLKVSIMKEDSVLVDLILTAGLNPDMLLSNNDSSDPEFTALGQATICGNLTIAQMLLSKGTNVNAAQMVIFQEEKFQSTALGLASRNGNLEMMLLLLKSSAHVDSKVSLSPAQIPCLVLAVAHGQRKATQLLLQFGADIDAANGFRTANEGRQKTLVERALDRKDFELHQILLKWGAQPVPHALQEYYSSQLPRHIRNDDFEAVDWLIRRGALVNYVFNDFPDRPLGMAIAQGNIRIIHLLRKAGAVASELVVPYLADLRTAEFLNHLGILPEILKASGPMILTSAISSEDRDLVQYLLARGVGQDGHPGRRPSLPACKTPLEAAFLRKDLSVARILIAKGASVGETEVIAMVWQAILRDDIEILEQFLAFIPDGLSAPTAVGTAILASKPSFVCLLKSSGIMLEGKAYLAPSYFFRPEAISHKEGWWHSTDRYVKEEVGSVLEIAARCGTLNTLQFLLDWGTWTREERGRALTAGLSCGHDDIVSHLLEMDNVDVNQGIFPPFSNLSNTLIMRHPEEYIPLQLAVRSGNIELTKLLLTRGADINCLEKGIGGTTPLQQAANKGNTQLLTLLLDAGADVNHPPCHDGGATALQYAAFHGYISIVRQLLDAGADVNAQGSMVHGRTALEGAAENGRLDTVQLLLDRGASIKGMFRQQLVRAVELADIMGHCALARFLKSLDA</sequence>
<dbReference type="PROSITE" id="PS50088">
    <property type="entry name" value="ANK_REPEAT"/>
    <property type="match status" value="5"/>
</dbReference>
<feature type="domain" description="Clr5" evidence="4">
    <location>
        <begin position="2"/>
        <end position="52"/>
    </location>
</feature>
<evidence type="ECO:0000313" key="6">
    <source>
        <dbReference type="Proteomes" id="UP001149163"/>
    </source>
</evidence>
<dbReference type="EMBL" id="JAPQKN010000006">
    <property type="protein sequence ID" value="KAJ5157785.1"/>
    <property type="molecule type" value="Genomic_DNA"/>
</dbReference>
<dbReference type="PRINTS" id="PR01415">
    <property type="entry name" value="ANKYRIN"/>
</dbReference>
<dbReference type="AlphaFoldDB" id="A0A9W9HX47"/>
<feature type="repeat" description="ANK" evidence="3">
    <location>
        <begin position="1023"/>
        <end position="1050"/>
    </location>
</feature>
<evidence type="ECO:0000256" key="2">
    <source>
        <dbReference type="ARBA" id="ARBA00023043"/>
    </source>
</evidence>
<comment type="caution">
    <text evidence="5">The sequence shown here is derived from an EMBL/GenBank/DDBJ whole genome shotgun (WGS) entry which is preliminary data.</text>
</comment>
<feature type="repeat" description="ANK" evidence="3">
    <location>
        <begin position="918"/>
        <end position="950"/>
    </location>
</feature>
<feature type="repeat" description="ANK" evidence="3">
    <location>
        <begin position="953"/>
        <end position="981"/>
    </location>
</feature>
<protein>
    <submittedName>
        <fullName evidence="5">Ankyrin repeat-containing domain protein</fullName>
    </submittedName>
</protein>
<reference evidence="5" key="2">
    <citation type="journal article" date="2023" name="IMA Fungus">
        <title>Comparative genomic study of the Penicillium genus elucidates a diverse pangenome and 15 lateral gene transfer events.</title>
        <authorList>
            <person name="Petersen C."/>
            <person name="Sorensen T."/>
            <person name="Nielsen M.R."/>
            <person name="Sondergaard T.E."/>
            <person name="Sorensen J.L."/>
            <person name="Fitzpatrick D.A."/>
            <person name="Frisvad J.C."/>
            <person name="Nielsen K.L."/>
        </authorList>
    </citation>
    <scope>NUCLEOTIDE SEQUENCE</scope>
    <source>
        <strain evidence="5">IBT 26290</strain>
    </source>
</reference>
<dbReference type="Pfam" id="PF00023">
    <property type="entry name" value="Ank"/>
    <property type="match status" value="1"/>
</dbReference>
<dbReference type="OrthoDB" id="194358at2759"/>
<dbReference type="InterPro" id="IPR025676">
    <property type="entry name" value="Clr5_dom"/>
</dbReference>
<evidence type="ECO:0000259" key="4">
    <source>
        <dbReference type="Pfam" id="PF14420"/>
    </source>
</evidence>
<dbReference type="Gene3D" id="1.25.40.20">
    <property type="entry name" value="Ankyrin repeat-containing domain"/>
    <property type="match status" value="2"/>
</dbReference>
<keyword evidence="1" id="KW-0677">Repeat</keyword>
<dbReference type="Pfam" id="PF12796">
    <property type="entry name" value="Ank_2"/>
    <property type="match status" value="1"/>
</dbReference>
<name>A0A9W9HX47_9EURO</name>
<dbReference type="PROSITE" id="PS50297">
    <property type="entry name" value="ANK_REP_REGION"/>
    <property type="match status" value="4"/>
</dbReference>
<gene>
    <name evidence="5" type="ORF">N7482_008885</name>
</gene>
<dbReference type="PANTHER" id="PTHR24198">
    <property type="entry name" value="ANKYRIN REPEAT AND PROTEIN KINASE DOMAIN-CONTAINING PROTEIN"/>
    <property type="match status" value="1"/>
</dbReference>
<dbReference type="SMART" id="SM00248">
    <property type="entry name" value="ANK"/>
    <property type="match status" value="14"/>
</dbReference>
<keyword evidence="2 3" id="KW-0040">ANK repeat</keyword>
<dbReference type="InterPro" id="IPR036770">
    <property type="entry name" value="Ankyrin_rpt-contain_sf"/>
</dbReference>
<dbReference type="SUPFAM" id="SSF48403">
    <property type="entry name" value="Ankyrin repeat"/>
    <property type="match status" value="3"/>
</dbReference>
<dbReference type="PANTHER" id="PTHR24198:SF165">
    <property type="entry name" value="ANKYRIN REPEAT-CONTAINING PROTEIN-RELATED"/>
    <property type="match status" value="1"/>
</dbReference>
<keyword evidence="6" id="KW-1185">Reference proteome</keyword>
<dbReference type="Proteomes" id="UP001149163">
    <property type="component" value="Unassembled WGS sequence"/>
</dbReference>
<organism evidence="5 6">
    <name type="scientific">Penicillium canariense</name>
    <dbReference type="NCBI Taxonomy" id="189055"/>
    <lineage>
        <taxon>Eukaryota</taxon>
        <taxon>Fungi</taxon>
        <taxon>Dikarya</taxon>
        <taxon>Ascomycota</taxon>
        <taxon>Pezizomycotina</taxon>
        <taxon>Eurotiomycetes</taxon>
        <taxon>Eurotiomycetidae</taxon>
        <taxon>Eurotiales</taxon>
        <taxon>Aspergillaceae</taxon>
        <taxon>Penicillium</taxon>
    </lineage>
</organism>